<protein>
    <submittedName>
        <fullName evidence="6">Acid protease</fullName>
    </submittedName>
</protein>
<keyword evidence="6" id="KW-0645">Protease</keyword>
<evidence type="ECO:0000256" key="1">
    <source>
        <dbReference type="ARBA" id="ARBA00007447"/>
    </source>
</evidence>
<dbReference type="PRINTS" id="PR00792">
    <property type="entry name" value="PEPSIN"/>
</dbReference>
<reference evidence="6 7" key="1">
    <citation type="journal article" date="2019" name="Nat. Ecol. Evol.">
        <title>Megaphylogeny resolves global patterns of mushroom evolution.</title>
        <authorList>
            <person name="Varga T."/>
            <person name="Krizsan K."/>
            <person name="Foldi C."/>
            <person name="Dima B."/>
            <person name="Sanchez-Garcia M."/>
            <person name="Sanchez-Ramirez S."/>
            <person name="Szollosi G.J."/>
            <person name="Szarkandi J.G."/>
            <person name="Papp V."/>
            <person name="Albert L."/>
            <person name="Andreopoulos W."/>
            <person name="Angelini C."/>
            <person name="Antonin V."/>
            <person name="Barry K.W."/>
            <person name="Bougher N.L."/>
            <person name="Buchanan P."/>
            <person name="Buyck B."/>
            <person name="Bense V."/>
            <person name="Catcheside P."/>
            <person name="Chovatia M."/>
            <person name="Cooper J."/>
            <person name="Damon W."/>
            <person name="Desjardin D."/>
            <person name="Finy P."/>
            <person name="Geml J."/>
            <person name="Haridas S."/>
            <person name="Hughes K."/>
            <person name="Justo A."/>
            <person name="Karasinski D."/>
            <person name="Kautmanova I."/>
            <person name="Kiss B."/>
            <person name="Kocsube S."/>
            <person name="Kotiranta H."/>
            <person name="LaButti K.M."/>
            <person name="Lechner B.E."/>
            <person name="Liimatainen K."/>
            <person name="Lipzen A."/>
            <person name="Lukacs Z."/>
            <person name="Mihaltcheva S."/>
            <person name="Morgado L.N."/>
            <person name="Niskanen T."/>
            <person name="Noordeloos M.E."/>
            <person name="Ohm R.A."/>
            <person name="Ortiz-Santana B."/>
            <person name="Ovrebo C."/>
            <person name="Racz N."/>
            <person name="Riley R."/>
            <person name="Savchenko A."/>
            <person name="Shiryaev A."/>
            <person name="Soop K."/>
            <person name="Spirin V."/>
            <person name="Szebenyi C."/>
            <person name="Tomsovsky M."/>
            <person name="Tulloss R.E."/>
            <person name="Uehling J."/>
            <person name="Grigoriev I.V."/>
            <person name="Vagvolgyi C."/>
            <person name="Papp T."/>
            <person name="Martin F.M."/>
            <person name="Miettinen O."/>
            <person name="Hibbett D.S."/>
            <person name="Nagy L.G."/>
        </authorList>
    </citation>
    <scope>NUCLEOTIDE SEQUENCE [LARGE SCALE GENOMIC DNA]</scope>
    <source>
        <strain evidence="6 7">CBS 121175</strain>
    </source>
</reference>
<organism evidence="6 7">
    <name type="scientific">Coprinopsis marcescibilis</name>
    <name type="common">Agaric fungus</name>
    <name type="synonym">Psathyrella marcescibilis</name>
    <dbReference type="NCBI Taxonomy" id="230819"/>
    <lineage>
        <taxon>Eukaryota</taxon>
        <taxon>Fungi</taxon>
        <taxon>Dikarya</taxon>
        <taxon>Basidiomycota</taxon>
        <taxon>Agaricomycotina</taxon>
        <taxon>Agaricomycetes</taxon>
        <taxon>Agaricomycetidae</taxon>
        <taxon>Agaricales</taxon>
        <taxon>Agaricineae</taxon>
        <taxon>Psathyrellaceae</taxon>
        <taxon>Coprinopsis</taxon>
    </lineage>
</organism>
<name>A0A5C3L4C2_COPMA</name>
<dbReference type="InterPro" id="IPR034164">
    <property type="entry name" value="Pepsin-like_dom"/>
</dbReference>
<sequence length="563" mass="60153">MTQEHLNRRRGLGPFQALTATIVLALLVQHVFALPSAISSPDDSDAGSTGRSGYDIPIQSMKIPRRLARRGDVSGSIGLGNAADLLYTIPIRIGDTVSALHLDTGSSDMWIASDSCVTNACEGERNFNPYPISALRSTGADVQMFYGDSTTGTFATGVVGLDTAAVAGIAMVDQPFGLINDTSNLVVMFGTAGIFGLGFPSGSKVQQALTIQQSGSIFPTDSFIESTYTDGPLLSRISMTNQLEMPMFTVTLQRNTIDIAGEGLLTVGKLPNGIDNSTLTWVPLRLYNSSEGGMRPPTFAPNEVYPFRWEIDIDAVYLDGQRIADSAIEPTNGIGATRVSALLDTGNSILRGPEDVVDNILSTVSSRYDPDSQNPSAFFPCNIPHTLTFEIGGRMFPIDPRDFIGEVDGSDALECVADNIVPTDPPNIGALFRWSLGTPFFRSNLVAFHYGNLTHPSEDPPRIGILSLVPENADEVYLQAVQDARNNNGDFEETFHPAPTAQVATQNALTISQVAPSFTLTLTGPNNPQGTGGRRNSASGFMKTWAVRGMLVPSLIVAASLPL</sequence>
<dbReference type="SUPFAM" id="SSF50630">
    <property type="entry name" value="Acid proteases"/>
    <property type="match status" value="1"/>
</dbReference>
<dbReference type="GO" id="GO:0004190">
    <property type="term" value="F:aspartic-type endopeptidase activity"/>
    <property type="evidence" value="ECO:0007669"/>
    <property type="project" value="InterPro"/>
</dbReference>
<feature type="chain" id="PRO_5023064696" evidence="4">
    <location>
        <begin position="34"/>
        <end position="563"/>
    </location>
</feature>
<feature type="disulfide bond" evidence="3">
    <location>
        <begin position="116"/>
        <end position="121"/>
    </location>
</feature>
<dbReference type="InterPro" id="IPR033121">
    <property type="entry name" value="PEPTIDASE_A1"/>
</dbReference>
<feature type="active site" evidence="2">
    <location>
        <position position="344"/>
    </location>
</feature>
<keyword evidence="4" id="KW-0732">Signal</keyword>
<dbReference type="Proteomes" id="UP000307440">
    <property type="component" value="Unassembled WGS sequence"/>
</dbReference>
<dbReference type="OrthoDB" id="3089at2759"/>
<dbReference type="EMBL" id="ML210163">
    <property type="protein sequence ID" value="TFK27580.1"/>
    <property type="molecule type" value="Genomic_DNA"/>
</dbReference>
<keyword evidence="7" id="KW-1185">Reference proteome</keyword>
<comment type="similarity">
    <text evidence="1">Belongs to the peptidase A1 family.</text>
</comment>
<dbReference type="AlphaFoldDB" id="A0A5C3L4C2"/>
<evidence type="ECO:0000313" key="7">
    <source>
        <dbReference type="Proteomes" id="UP000307440"/>
    </source>
</evidence>
<dbReference type="PANTHER" id="PTHR47966:SF74">
    <property type="entry name" value="AGR407CP"/>
    <property type="match status" value="1"/>
</dbReference>
<dbReference type="PANTHER" id="PTHR47966">
    <property type="entry name" value="BETA-SITE APP-CLEAVING ENZYME, ISOFORM A-RELATED"/>
    <property type="match status" value="1"/>
</dbReference>
<dbReference type="GO" id="GO:0006508">
    <property type="term" value="P:proteolysis"/>
    <property type="evidence" value="ECO:0007669"/>
    <property type="project" value="UniProtKB-KW"/>
</dbReference>
<keyword evidence="6" id="KW-0378">Hydrolase</keyword>
<keyword evidence="3" id="KW-1015">Disulfide bond</keyword>
<proteinExistence type="inferred from homology"/>
<feature type="domain" description="Peptidase A1" evidence="5">
    <location>
        <begin position="87"/>
        <end position="466"/>
    </location>
</feature>
<evidence type="ECO:0000256" key="2">
    <source>
        <dbReference type="PIRSR" id="PIRSR601461-1"/>
    </source>
</evidence>
<dbReference type="InterPro" id="IPR021109">
    <property type="entry name" value="Peptidase_aspartic_dom_sf"/>
</dbReference>
<dbReference type="InterPro" id="IPR001461">
    <property type="entry name" value="Aspartic_peptidase_A1"/>
</dbReference>
<accession>A0A5C3L4C2</accession>
<dbReference type="Gene3D" id="2.40.70.10">
    <property type="entry name" value="Acid Proteases"/>
    <property type="match status" value="2"/>
</dbReference>
<evidence type="ECO:0000313" key="6">
    <source>
        <dbReference type="EMBL" id="TFK27580.1"/>
    </source>
</evidence>
<evidence type="ECO:0000256" key="4">
    <source>
        <dbReference type="SAM" id="SignalP"/>
    </source>
</evidence>
<feature type="signal peptide" evidence="4">
    <location>
        <begin position="1"/>
        <end position="33"/>
    </location>
</feature>
<dbReference type="Pfam" id="PF00026">
    <property type="entry name" value="Asp"/>
    <property type="match status" value="1"/>
</dbReference>
<dbReference type="CDD" id="cd05471">
    <property type="entry name" value="pepsin_like"/>
    <property type="match status" value="1"/>
</dbReference>
<evidence type="ECO:0000259" key="5">
    <source>
        <dbReference type="PROSITE" id="PS51767"/>
    </source>
</evidence>
<evidence type="ECO:0000256" key="3">
    <source>
        <dbReference type="PIRSR" id="PIRSR601461-2"/>
    </source>
</evidence>
<feature type="active site" evidence="2">
    <location>
        <position position="103"/>
    </location>
</feature>
<dbReference type="PROSITE" id="PS51767">
    <property type="entry name" value="PEPTIDASE_A1"/>
    <property type="match status" value="1"/>
</dbReference>
<dbReference type="STRING" id="230819.A0A5C3L4C2"/>
<gene>
    <name evidence="6" type="ORF">FA15DRAFT_666250</name>
</gene>